<reference evidence="3 4" key="1">
    <citation type="submission" date="2017-11" db="EMBL/GenBank/DDBJ databases">
        <title>Draft Genome Sequence of Sporolactobacillus inulinus NBRC 111894 Isolated from Koso, a Japanese Sugar-Vegetable Fermented Beverage.</title>
        <authorList>
            <person name="Chiou T.Y."/>
            <person name="Oshima K."/>
            <person name="Suda W."/>
            <person name="Hattori M."/>
            <person name="Takahashi T."/>
        </authorList>
    </citation>
    <scope>NUCLEOTIDE SEQUENCE [LARGE SCALE GENOMIC DNA]</scope>
    <source>
        <strain evidence="3 4">NBRC111894</strain>
    </source>
</reference>
<dbReference type="EMBL" id="BEXB01000054">
    <property type="protein sequence ID" value="GAY78613.1"/>
    <property type="molecule type" value="Genomic_DNA"/>
</dbReference>
<dbReference type="GO" id="GO:0004612">
    <property type="term" value="F:phosphoenolpyruvate carboxykinase (ATP) activity"/>
    <property type="evidence" value="ECO:0007669"/>
    <property type="project" value="UniProtKB-EC"/>
</dbReference>
<evidence type="ECO:0000256" key="1">
    <source>
        <dbReference type="ARBA" id="ARBA00022432"/>
    </source>
</evidence>
<comment type="caution">
    <text evidence="3">The sequence shown here is derived from an EMBL/GenBank/DDBJ whole genome shotgun (WGS) entry which is preliminary data.</text>
</comment>
<evidence type="ECO:0000256" key="2">
    <source>
        <dbReference type="ARBA" id="ARBA00022793"/>
    </source>
</evidence>
<dbReference type="PANTHER" id="PTHR30031">
    <property type="entry name" value="PHOSPHOENOLPYRUVATE CARBOXYKINASE ATP"/>
    <property type="match status" value="1"/>
</dbReference>
<dbReference type="EC" id="4.1.1.49" evidence="3"/>
<keyword evidence="1" id="KW-0312">Gluconeogenesis</keyword>
<accession>A0A4Y1ZI16</accession>
<proteinExistence type="predicted"/>
<dbReference type="Proteomes" id="UP000319716">
    <property type="component" value="Unassembled WGS sequence"/>
</dbReference>
<dbReference type="GO" id="GO:0005829">
    <property type="term" value="C:cytosol"/>
    <property type="evidence" value="ECO:0007669"/>
    <property type="project" value="TreeGrafter"/>
</dbReference>
<dbReference type="AlphaFoldDB" id="A0A4Y1ZI16"/>
<gene>
    <name evidence="3" type="ORF">NBRC111894_4167</name>
</gene>
<keyword evidence="3" id="KW-0418">Kinase</keyword>
<evidence type="ECO:0000313" key="3">
    <source>
        <dbReference type="EMBL" id="GAY78613.1"/>
    </source>
</evidence>
<dbReference type="SUPFAM" id="SSF68923">
    <property type="entry name" value="PEP carboxykinase N-terminal domain"/>
    <property type="match status" value="1"/>
</dbReference>
<dbReference type="InterPro" id="IPR001272">
    <property type="entry name" value="PEP_carboxykinase_ATP"/>
</dbReference>
<dbReference type="PANTHER" id="PTHR30031:SF0">
    <property type="entry name" value="PHOSPHOENOLPYRUVATE CARBOXYKINASE (ATP)"/>
    <property type="match status" value="1"/>
</dbReference>
<keyword evidence="2" id="KW-0210">Decarboxylase</keyword>
<keyword evidence="3" id="KW-0808">Transferase</keyword>
<name>A0A4Y1ZI16_9BACL</name>
<evidence type="ECO:0000313" key="4">
    <source>
        <dbReference type="Proteomes" id="UP000319716"/>
    </source>
</evidence>
<keyword evidence="3" id="KW-0670">Pyruvate</keyword>
<dbReference type="GO" id="GO:0006094">
    <property type="term" value="P:gluconeogenesis"/>
    <property type="evidence" value="ECO:0007669"/>
    <property type="project" value="UniProtKB-KW"/>
</dbReference>
<sequence>MNDASLENPVAKLLHTGQIHINLPVPELIEHALRRNEGVLLANGALAVSTGKYTGRSPKDRFIVSDEQTRDQVDWQRNQCINETVFTKLRHKLADYLNTREETYVLSRVYWRCAQTPSCHPSCQ</sequence>
<dbReference type="Pfam" id="PF01293">
    <property type="entry name" value="PEPCK_ATP"/>
    <property type="match status" value="1"/>
</dbReference>
<dbReference type="GO" id="GO:0005524">
    <property type="term" value="F:ATP binding"/>
    <property type="evidence" value="ECO:0007669"/>
    <property type="project" value="InterPro"/>
</dbReference>
<keyword evidence="3" id="KW-0456">Lyase</keyword>
<protein>
    <submittedName>
        <fullName evidence="3">Phosphoenolpyruvate carboxykinase [ATP]</fullName>
        <ecNumber evidence="3">4.1.1.49</ecNumber>
    </submittedName>
</protein>
<dbReference type="Gene3D" id="3.40.449.10">
    <property type="entry name" value="Phosphoenolpyruvate Carboxykinase, domain 1"/>
    <property type="match status" value="1"/>
</dbReference>
<dbReference type="GO" id="GO:0016301">
    <property type="term" value="F:kinase activity"/>
    <property type="evidence" value="ECO:0007669"/>
    <property type="project" value="UniProtKB-KW"/>
</dbReference>
<dbReference type="InterPro" id="IPR008210">
    <property type="entry name" value="PEP_carboxykinase_N"/>
</dbReference>
<organism evidence="3 4">
    <name type="scientific">Sporolactobacillus inulinus</name>
    <dbReference type="NCBI Taxonomy" id="2078"/>
    <lineage>
        <taxon>Bacteria</taxon>
        <taxon>Bacillati</taxon>
        <taxon>Bacillota</taxon>
        <taxon>Bacilli</taxon>
        <taxon>Bacillales</taxon>
        <taxon>Sporolactobacillaceae</taxon>
        <taxon>Sporolactobacillus</taxon>
    </lineage>
</organism>